<gene>
    <name evidence="1" type="ORF">GUJ93_ZPchr0006g43777</name>
</gene>
<name>A0A8J5W3Y0_ZIZPA</name>
<dbReference type="EMBL" id="JAAALK010000283">
    <property type="protein sequence ID" value="KAG8074299.1"/>
    <property type="molecule type" value="Genomic_DNA"/>
</dbReference>
<reference evidence="1" key="1">
    <citation type="journal article" date="2021" name="bioRxiv">
        <title>Whole Genome Assembly and Annotation of Northern Wild Rice, Zizania palustris L., Supports a Whole Genome Duplication in the Zizania Genus.</title>
        <authorList>
            <person name="Haas M."/>
            <person name="Kono T."/>
            <person name="Macchietto M."/>
            <person name="Millas R."/>
            <person name="McGilp L."/>
            <person name="Shao M."/>
            <person name="Duquette J."/>
            <person name="Hirsch C.N."/>
            <person name="Kimball J."/>
        </authorList>
    </citation>
    <scope>NUCLEOTIDE SEQUENCE</scope>
    <source>
        <tissue evidence="1">Fresh leaf tissue</tissue>
    </source>
</reference>
<dbReference type="AlphaFoldDB" id="A0A8J5W3Y0"/>
<evidence type="ECO:0000313" key="2">
    <source>
        <dbReference type="Proteomes" id="UP000729402"/>
    </source>
</evidence>
<organism evidence="1 2">
    <name type="scientific">Zizania palustris</name>
    <name type="common">Northern wild rice</name>
    <dbReference type="NCBI Taxonomy" id="103762"/>
    <lineage>
        <taxon>Eukaryota</taxon>
        <taxon>Viridiplantae</taxon>
        <taxon>Streptophyta</taxon>
        <taxon>Embryophyta</taxon>
        <taxon>Tracheophyta</taxon>
        <taxon>Spermatophyta</taxon>
        <taxon>Magnoliopsida</taxon>
        <taxon>Liliopsida</taxon>
        <taxon>Poales</taxon>
        <taxon>Poaceae</taxon>
        <taxon>BOP clade</taxon>
        <taxon>Oryzoideae</taxon>
        <taxon>Oryzeae</taxon>
        <taxon>Zizaniinae</taxon>
        <taxon>Zizania</taxon>
    </lineage>
</organism>
<sequence>MVRFPRRAAPRREESWGAKYCSGACNNEREELVPFESDVRATGGDEESARAAVKAPLETGSGTPTMTLESTSPASFPFFRHRWTLISAKKSASSLRSP</sequence>
<protein>
    <submittedName>
        <fullName evidence="1">Uncharacterized protein</fullName>
    </submittedName>
</protein>
<comment type="caution">
    <text evidence="1">The sequence shown here is derived from an EMBL/GenBank/DDBJ whole genome shotgun (WGS) entry which is preliminary data.</text>
</comment>
<evidence type="ECO:0000313" key="1">
    <source>
        <dbReference type="EMBL" id="KAG8074299.1"/>
    </source>
</evidence>
<proteinExistence type="predicted"/>
<dbReference type="Proteomes" id="UP000729402">
    <property type="component" value="Unassembled WGS sequence"/>
</dbReference>
<accession>A0A8J5W3Y0</accession>
<keyword evidence="2" id="KW-1185">Reference proteome</keyword>
<reference evidence="1" key="2">
    <citation type="submission" date="2021-02" db="EMBL/GenBank/DDBJ databases">
        <authorList>
            <person name="Kimball J.A."/>
            <person name="Haas M.W."/>
            <person name="Macchietto M."/>
            <person name="Kono T."/>
            <person name="Duquette J."/>
            <person name="Shao M."/>
        </authorList>
    </citation>
    <scope>NUCLEOTIDE SEQUENCE</scope>
    <source>
        <tissue evidence="1">Fresh leaf tissue</tissue>
    </source>
</reference>